<dbReference type="PANTHER" id="PTHR47245">
    <property type="entry name" value="PEPTIDYLPROLYL ISOMERASE"/>
    <property type="match status" value="1"/>
</dbReference>
<dbReference type="InterPro" id="IPR027304">
    <property type="entry name" value="Trigger_fact/SurA_dom_sf"/>
</dbReference>
<dbReference type="OrthoDB" id="507969at2"/>
<dbReference type="EMBL" id="RSCL01000030">
    <property type="protein sequence ID" value="RUS97954.1"/>
    <property type="molecule type" value="Genomic_DNA"/>
</dbReference>
<reference evidence="8" key="2">
    <citation type="journal article" date="2019" name="Genome Biol. Evol.">
        <title>Day and night: Metabolic profiles and evolutionary relationships of six axenic non-marine cyanobacteria.</title>
        <authorList>
            <person name="Will S.E."/>
            <person name="Henke P."/>
            <person name="Boedeker C."/>
            <person name="Huang S."/>
            <person name="Brinkmann H."/>
            <person name="Rohde M."/>
            <person name="Jarek M."/>
            <person name="Friedl T."/>
            <person name="Seufert S."/>
            <person name="Schumacher M."/>
            <person name="Overmann J."/>
            <person name="Neumann-Schaal M."/>
            <person name="Petersen J."/>
        </authorList>
    </citation>
    <scope>NUCLEOTIDE SEQUENCE [LARGE SCALE GENOMIC DNA]</scope>
    <source>
        <strain evidence="8">PCC 7102</strain>
    </source>
</reference>
<evidence type="ECO:0000259" key="7">
    <source>
        <dbReference type="PROSITE" id="PS50198"/>
    </source>
</evidence>
<dbReference type="RefSeq" id="WP_127086219.1">
    <property type="nucleotide sequence ID" value="NZ_RSCL01000030.1"/>
</dbReference>
<dbReference type="Gene3D" id="3.10.50.40">
    <property type="match status" value="1"/>
</dbReference>
<evidence type="ECO:0000313" key="8">
    <source>
        <dbReference type="EMBL" id="RUS97954.1"/>
    </source>
</evidence>
<reference evidence="8" key="1">
    <citation type="submission" date="2018-12" db="EMBL/GenBank/DDBJ databases">
        <authorList>
            <person name="Will S."/>
            <person name="Neumann-Schaal M."/>
            <person name="Henke P."/>
        </authorList>
    </citation>
    <scope>NUCLEOTIDE SEQUENCE</scope>
    <source>
        <strain evidence="8">PCC 7102</strain>
    </source>
</reference>
<dbReference type="InterPro" id="IPR046357">
    <property type="entry name" value="PPIase_dom_sf"/>
</dbReference>
<evidence type="ECO:0000256" key="5">
    <source>
        <dbReference type="ARBA" id="ARBA00023235"/>
    </source>
</evidence>
<evidence type="ECO:0000313" key="9">
    <source>
        <dbReference type="Proteomes" id="UP000271624"/>
    </source>
</evidence>
<evidence type="ECO:0000256" key="4">
    <source>
        <dbReference type="ARBA" id="ARBA00023110"/>
    </source>
</evidence>
<dbReference type="EC" id="5.2.1.8" evidence="2"/>
<protein>
    <recommendedName>
        <fullName evidence="2">peptidylprolyl isomerase</fullName>
        <ecNumber evidence="2">5.2.1.8</ecNumber>
    </recommendedName>
</protein>
<organism evidence="8 9">
    <name type="scientific">Dulcicalothrix desertica PCC 7102</name>
    <dbReference type="NCBI Taxonomy" id="232991"/>
    <lineage>
        <taxon>Bacteria</taxon>
        <taxon>Bacillati</taxon>
        <taxon>Cyanobacteriota</taxon>
        <taxon>Cyanophyceae</taxon>
        <taxon>Nostocales</taxon>
        <taxon>Calotrichaceae</taxon>
        <taxon>Dulcicalothrix</taxon>
    </lineage>
</organism>
<comment type="catalytic activity">
    <reaction evidence="1">
        <text>[protein]-peptidylproline (omega=180) = [protein]-peptidylproline (omega=0)</text>
        <dbReference type="Rhea" id="RHEA:16237"/>
        <dbReference type="Rhea" id="RHEA-COMP:10747"/>
        <dbReference type="Rhea" id="RHEA-COMP:10748"/>
        <dbReference type="ChEBI" id="CHEBI:83833"/>
        <dbReference type="ChEBI" id="CHEBI:83834"/>
        <dbReference type="EC" id="5.2.1.8"/>
    </reaction>
</comment>
<accession>A0A3S1C7L6</accession>
<name>A0A3S1C7L6_9CYAN</name>
<keyword evidence="9" id="KW-1185">Reference proteome</keyword>
<dbReference type="InterPro" id="IPR000297">
    <property type="entry name" value="PPIase_PpiC"/>
</dbReference>
<sequence length="241" mass="27978">MNAPTIQIGETTIHALELPKLLNRYQIMPQVWRGVVIDQAIADIPCTESECALAIQEFERRYHIASVEAKEAWLQNHGMSLEEMEELAIRNWKIYQFKKENFSHKVDSYFFKVKANYDRAVYSLIRLKDSGLAFEIYFRLQGSEQSFAELAREFSEGLEAYTDGVIGPVTLAQTHPHLARILTASKPGQLWAPNQIEGYFVIVRLEQFLPARLDDIMQRKLLDELFDMWVNEQVRSTYKSN</sequence>
<dbReference type="InterPro" id="IPR050245">
    <property type="entry name" value="PrsA_foldase"/>
</dbReference>
<evidence type="ECO:0000256" key="6">
    <source>
        <dbReference type="PROSITE-ProRule" id="PRU00278"/>
    </source>
</evidence>
<dbReference type="GO" id="GO:0003755">
    <property type="term" value="F:peptidyl-prolyl cis-trans isomerase activity"/>
    <property type="evidence" value="ECO:0007669"/>
    <property type="project" value="UniProtKB-KW"/>
</dbReference>
<dbReference type="AlphaFoldDB" id="A0A3S1C7L6"/>
<comment type="caution">
    <text evidence="8">The sequence shown here is derived from an EMBL/GenBank/DDBJ whole genome shotgun (WGS) entry which is preliminary data.</text>
</comment>
<dbReference type="PANTHER" id="PTHR47245:SF1">
    <property type="entry name" value="FOLDASE PROTEIN PRSA"/>
    <property type="match status" value="1"/>
</dbReference>
<dbReference type="PROSITE" id="PS50198">
    <property type="entry name" value="PPIC_PPIASE_2"/>
    <property type="match status" value="1"/>
</dbReference>
<evidence type="ECO:0000256" key="2">
    <source>
        <dbReference type="ARBA" id="ARBA00013194"/>
    </source>
</evidence>
<keyword evidence="5 6" id="KW-0413">Isomerase</keyword>
<evidence type="ECO:0000256" key="3">
    <source>
        <dbReference type="ARBA" id="ARBA00022729"/>
    </source>
</evidence>
<feature type="domain" description="PpiC" evidence="7">
    <location>
        <begin position="115"/>
        <end position="207"/>
    </location>
</feature>
<dbReference type="SUPFAM" id="SSF54534">
    <property type="entry name" value="FKBP-like"/>
    <property type="match status" value="1"/>
</dbReference>
<dbReference type="SUPFAM" id="SSF109998">
    <property type="entry name" value="Triger factor/SurA peptide-binding domain-like"/>
    <property type="match status" value="1"/>
</dbReference>
<dbReference type="Proteomes" id="UP000271624">
    <property type="component" value="Unassembled WGS sequence"/>
</dbReference>
<keyword evidence="3" id="KW-0732">Signal</keyword>
<keyword evidence="4 6" id="KW-0697">Rotamase</keyword>
<gene>
    <name evidence="8" type="ORF">DSM106972_081730</name>
</gene>
<proteinExistence type="predicted"/>
<evidence type="ECO:0000256" key="1">
    <source>
        <dbReference type="ARBA" id="ARBA00000971"/>
    </source>
</evidence>
<dbReference type="Pfam" id="PF00639">
    <property type="entry name" value="Rotamase"/>
    <property type="match status" value="1"/>
</dbReference>